<dbReference type="InterPro" id="IPR058240">
    <property type="entry name" value="rSAM_sf"/>
</dbReference>
<dbReference type="InterPro" id="IPR007549">
    <property type="entry name" value="DUF512"/>
</dbReference>
<dbReference type="SUPFAM" id="SSF50156">
    <property type="entry name" value="PDZ domain-like"/>
    <property type="match status" value="1"/>
</dbReference>
<dbReference type="Pfam" id="PF17820">
    <property type="entry name" value="PDZ_6"/>
    <property type="match status" value="1"/>
</dbReference>
<name>A0A0A0I711_CLONO</name>
<dbReference type="InterPro" id="IPR041489">
    <property type="entry name" value="PDZ_6"/>
</dbReference>
<sequence>MQNEISKVLADSIAEEVEIEAGDRLLSINGTKVKDIIDYKYLIVDDYVVIEIEKKHGEIWEIEIEKDFGEDIGLEFRDPMLDRPKNCHNKCIFCFIDQLPKGMRDTLYFKDDDSRLSFLQGNFITMTNMSEDDIDRIIRYRISPINISVHTTNPELRCKMMNNRFAGTIYDRLKRITDAKIDVNCQIVLCPGYNDKEELERTILDLYKLYPYINNLAVVPIGVTKFRKQNGLVELKLFNEKTASDEIDRVAKLQEKFINEVGEPFVRLSDEFYVIAKRDVPKDEFYNGFQQLEDGVGMIRNFRDNIQNSLHNVNKNINCSFTMVTGTSAYNEIKSAADKIMEQNSNIKIDVKKIINNFFGETITVAGLLTGQDIIEQLSQSEIGKYIIMSDNMFKKGYELGDYTEQIMLDDIKICDIEKRLKRKVIVCDYTGEDLIQLINQYGQEE</sequence>
<gene>
    <name evidence="2" type="ORF">Z968_07570</name>
</gene>
<dbReference type="Proteomes" id="UP000030012">
    <property type="component" value="Unassembled WGS sequence"/>
</dbReference>
<dbReference type="InterPro" id="IPR013785">
    <property type="entry name" value="Aldolase_TIM"/>
</dbReference>
<dbReference type="Gene3D" id="2.30.42.10">
    <property type="match status" value="1"/>
</dbReference>
<dbReference type="PROSITE" id="PS50106">
    <property type="entry name" value="PDZ"/>
    <property type="match status" value="1"/>
</dbReference>
<protein>
    <submittedName>
        <fullName evidence="2">Fe-S oxidoreductase</fullName>
    </submittedName>
</protein>
<dbReference type="EMBL" id="JENJ01000028">
    <property type="protein sequence ID" value="KGM96091.1"/>
    <property type="molecule type" value="Genomic_DNA"/>
</dbReference>
<dbReference type="InterPro" id="IPR001478">
    <property type="entry name" value="PDZ"/>
</dbReference>
<evidence type="ECO:0000313" key="2">
    <source>
        <dbReference type="EMBL" id="KGM96091.1"/>
    </source>
</evidence>
<comment type="caution">
    <text evidence="2">The sequence shown here is derived from an EMBL/GenBank/DDBJ whole genome shotgun (WGS) entry which is preliminary data.</text>
</comment>
<dbReference type="Pfam" id="PF19238">
    <property type="entry name" value="Radical_SAM_2"/>
    <property type="match status" value="1"/>
</dbReference>
<dbReference type="InterPro" id="IPR036034">
    <property type="entry name" value="PDZ_sf"/>
</dbReference>
<dbReference type="Pfam" id="PF04459">
    <property type="entry name" value="DUF512"/>
    <property type="match status" value="1"/>
</dbReference>
<dbReference type="Gene3D" id="3.20.20.70">
    <property type="entry name" value="Aldolase class I"/>
    <property type="match status" value="1"/>
</dbReference>
<proteinExistence type="predicted"/>
<evidence type="ECO:0000259" key="1">
    <source>
        <dbReference type="PROSITE" id="PS50106"/>
    </source>
</evidence>
<feature type="domain" description="PDZ" evidence="1">
    <location>
        <begin position="5"/>
        <end position="36"/>
    </location>
</feature>
<accession>A0A0A0I711</accession>
<dbReference type="InterPro" id="IPR045375">
    <property type="entry name" value="Put_radical_SAM-like_N"/>
</dbReference>
<dbReference type="RefSeq" id="WP_039255312.1">
    <property type="nucleotide sequence ID" value="NZ_JENJ01000028.1"/>
</dbReference>
<evidence type="ECO:0000313" key="3">
    <source>
        <dbReference type="Proteomes" id="UP000030012"/>
    </source>
</evidence>
<organism evidence="2 3">
    <name type="scientific">Clostridium novyi A str. 4552</name>
    <dbReference type="NCBI Taxonomy" id="1444289"/>
    <lineage>
        <taxon>Bacteria</taxon>
        <taxon>Bacillati</taxon>
        <taxon>Bacillota</taxon>
        <taxon>Clostridia</taxon>
        <taxon>Eubacteriales</taxon>
        <taxon>Clostridiaceae</taxon>
        <taxon>Clostridium</taxon>
    </lineage>
</organism>
<dbReference type="SUPFAM" id="SSF102114">
    <property type="entry name" value="Radical SAM enzymes"/>
    <property type="match status" value="1"/>
</dbReference>
<reference evidence="2 3" key="1">
    <citation type="submission" date="2014-01" db="EMBL/GenBank/DDBJ databases">
        <title>Plasmidome dynamics in the species complex Clostridium novyi sensu lato converts strains of independent lineages into distinctly different pathogens.</title>
        <authorList>
            <person name="Skarin H."/>
            <person name="Segerman B."/>
        </authorList>
    </citation>
    <scope>NUCLEOTIDE SEQUENCE [LARGE SCALE GENOMIC DNA]</scope>
    <source>
        <strain evidence="2 3">4552</strain>
    </source>
</reference>
<dbReference type="OrthoDB" id="9774724at2"/>
<dbReference type="AlphaFoldDB" id="A0A0A0I711"/>